<proteinExistence type="predicted"/>
<dbReference type="EMBL" id="BGZK01000843">
    <property type="protein sequence ID" value="GBP62527.1"/>
    <property type="molecule type" value="Genomic_DNA"/>
</dbReference>
<evidence type="ECO:0000313" key="2">
    <source>
        <dbReference type="Proteomes" id="UP000299102"/>
    </source>
</evidence>
<comment type="caution">
    <text evidence="1">The sequence shown here is derived from an EMBL/GenBank/DDBJ whole genome shotgun (WGS) entry which is preliminary data.</text>
</comment>
<keyword evidence="2" id="KW-1185">Reference proteome</keyword>
<evidence type="ECO:0000313" key="1">
    <source>
        <dbReference type="EMBL" id="GBP62527.1"/>
    </source>
</evidence>
<reference evidence="1 2" key="1">
    <citation type="journal article" date="2019" name="Commun. Biol.">
        <title>The bagworm genome reveals a unique fibroin gene that provides high tensile strength.</title>
        <authorList>
            <person name="Kono N."/>
            <person name="Nakamura H."/>
            <person name="Ohtoshi R."/>
            <person name="Tomita M."/>
            <person name="Numata K."/>
            <person name="Arakawa K."/>
        </authorList>
    </citation>
    <scope>NUCLEOTIDE SEQUENCE [LARGE SCALE GENOMIC DNA]</scope>
</reference>
<dbReference type="AlphaFoldDB" id="A0A4C1XJS2"/>
<organism evidence="1 2">
    <name type="scientific">Eumeta variegata</name>
    <name type="common">Bagworm moth</name>
    <name type="synonym">Eumeta japonica</name>
    <dbReference type="NCBI Taxonomy" id="151549"/>
    <lineage>
        <taxon>Eukaryota</taxon>
        <taxon>Metazoa</taxon>
        <taxon>Ecdysozoa</taxon>
        <taxon>Arthropoda</taxon>
        <taxon>Hexapoda</taxon>
        <taxon>Insecta</taxon>
        <taxon>Pterygota</taxon>
        <taxon>Neoptera</taxon>
        <taxon>Endopterygota</taxon>
        <taxon>Lepidoptera</taxon>
        <taxon>Glossata</taxon>
        <taxon>Ditrysia</taxon>
        <taxon>Tineoidea</taxon>
        <taxon>Psychidae</taxon>
        <taxon>Oiketicinae</taxon>
        <taxon>Eumeta</taxon>
    </lineage>
</organism>
<gene>
    <name evidence="1" type="ORF">EVAR_21899_1</name>
</gene>
<sequence>MSFLCSFVSPVAYPILEISSLPKCPRGTVLDHPLPTVVCDPDQLYLREHYTNYIGIGPPDRREYKFPRKGGPVRVGRSLTTAFANAVTVSATGNLARSPRRETNGHKFLIKDSLHRFAGR</sequence>
<dbReference type="Proteomes" id="UP000299102">
    <property type="component" value="Unassembled WGS sequence"/>
</dbReference>
<accession>A0A4C1XJS2</accession>
<protein>
    <submittedName>
        <fullName evidence="1">Uncharacterized protein</fullName>
    </submittedName>
</protein>
<name>A0A4C1XJS2_EUMVA</name>